<sequence length="181" mass="20705">MSLIYVIPINFSQNSLLNPLRERISITFHEETRVVFLPIDPAFAYDRGRNQYNSSLLLAQLVEMKPKDTHRILGVTDLDLFIPILTFVFGEAQLGGPAAVVSIYRLKNQFYGLPRDNTLLLKRLEKEAIHELGHTFGLVHCRNDLCVMKTSTYVENIDLKPVRLCQACLRTYSEKLVTRPA</sequence>
<dbReference type="Pfam" id="PF07998">
    <property type="entry name" value="Peptidase_M54"/>
    <property type="match status" value="1"/>
</dbReference>
<dbReference type="SUPFAM" id="SSF55486">
    <property type="entry name" value="Metalloproteases ('zincins'), catalytic domain"/>
    <property type="match status" value="1"/>
</dbReference>
<accession>A0A0S7WP44</accession>
<evidence type="ECO:0000313" key="7">
    <source>
        <dbReference type="EMBL" id="KPJ51936.1"/>
    </source>
</evidence>
<reference evidence="7 8" key="1">
    <citation type="journal article" date="2015" name="Microbiome">
        <title>Genomic resolution of linkages in carbon, nitrogen, and sulfur cycling among widespread estuary sediment bacteria.</title>
        <authorList>
            <person name="Baker B.J."/>
            <person name="Lazar C.S."/>
            <person name="Teske A.P."/>
            <person name="Dick G.J."/>
        </authorList>
    </citation>
    <scope>NUCLEOTIDE SEQUENCE [LARGE SCALE GENOMIC DNA]</scope>
    <source>
        <strain evidence="7">DG_24</strain>
    </source>
</reference>
<dbReference type="GO" id="GO:0006508">
    <property type="term" value="P:proteolysis"/>
    <property type="evidence" value="ECO:0007669"/>
    <property type="project" value="UniProtKB-KW"/>
</dbReference>
<evidence type="ECO:0000256" key="2">
    <source>
        <dbReference type="ARBA" id="ARBA00022670"/>
    </source>
</evidence>
<evidence type="ECO:0008006" key="9">
    <source>
        <dbReference type="Google" id="ProtNLM"/>
    </source>
</evidence>
<keyword evidence="4" id="KW-0378">Hydrolase</keyword>
<evidence type="ECO:0000256" key="5">
    <source>
        <dbReference type="ARBA" id="ARBA00022833"/>
    </source>
</evidence>
<dbReference type="CDD" id="cd11375">
    <property type="entry name" value="Peptidase_M54"/>
    <property type="match status" value="1"/>
</dbReference>
<evidence type="ECO:0000256" key="6">
    <source>
        <dbReference type="ARBA" id="ARBA00023049"/>
    </source>
</evidence>
<dbReference type="AlphaFoldDB" id="A0A0S7WP44"/>
<keyword evidence="2" id="KW-0645">Protease</keyword>
<organism evidence="7 8">
    <name type="scientific">candidate division TA06 bacterium DG_24</name>
    <dbReference type="NCBI Taxonomy" id="1703770"/>
    <lineage>
        <taxon>Bacteria</taxon>
        <taxon>Bacteria division TA06</taxon>
    </lineage>
</organism>
<dbReference type="PANTHER" id="PTHR15910">
    <property type="entry name" value="ARCHAEMETZINCIN"/>
    <property type="match status" value="1"/>
</dbReference>
<dbReference type="EMBL" id="LIZS01000087">
    <property type="protein sequence ID" value="KPJ51936.1"/>
    <property type="molecule type" value="Genomic_DNA"/>
</dbReference>
<keyword evidence="3" id="KW-0479">Metal-binding</keyword>
<evidence type="ECO:0000256" key="3">
    <source>
        <dbReference type="ARBA" id="ARBA00022723"/>
    </source>
</evidence>
<dbReference type="GO" id="GO:0008270">
    <property type="term" value="F:zinc ion binding"/>
    <property type="evidence" value="ECO:0007669"/>
    <property type="project" value="InterPro"/>
</dbReference>
<dbReference type="InterPro" id="IPR024079">
    <property type="entry name" value="MetalloPept_cat_dom_sf"/>
</dbReference>
<gene>
    <name evidence="7" type="ORF">AMJ39_09005</name>
</gene>
<dbReference type="InterPro" id="IPR012962">
    <property type="entry name" value="Pept_M54_archaemetzincn"/>
</dbReference>
<dbReference type="PANTHER" id="PTHR15910:SF1">
    <property type="entry name" value="ARCHAEMETZINCIN-2"/>
    <property type="match status" value="1"/>
</dbReference>
<dbReference type="Proteomes" id="UP000052008">
    <property type="component" value="Unassembled WGS sequence"/>
</dbReference>
<name>A0A0S7WP44_UNCT6</name>
<dbReference type="STRING" id="1703770.AMJ39_09005"/>
<keyword evidence="5" id="KW-0862">Zinc</keyword>
<comment type="caution">
    <text evidence="7">The sequence shown here is derived from an EMBL/GenBank/DDBJ whole genome shotgun (WGS) entry which is preliminary data.</text>
</comment>
<evidence type="ECO:0000256" key="4">
    <source>
        <dbReference type="ARBA" id="ARBA00022801"/>
    </source>
</evidence>
<proteinExistence type="predicted"/>
<keyword evidence="6" id="KW-0482">Metalloprotease</keyword>
<dbReference type="PIRSF" id="PIRSF005785">
    <property type="entry name" value="Zn-prot_arch"/>
    <property type="match status" value="1"/>
</dbReference>
<evidence type="ECO:0000256" key="1">
    <source>
        <dbReference type="ARBA" id="ARBA00001947"/>
    </source>
</evidence>
<dbReference type="GO" id="GO:0008237">
    <property type="term" value="F:metallopeptidase activity"/>
    <property type="evidence" value="ECO:0007669"/>
    <property type="project" value="UniProtKB-KW"/>
</dbReference>
<protein>
    <recommendedName>
        <fullName evidence="9">Peptidase zinc-dependent</fullName>
    </recommendedName>
</protein>
<comment type="cofactor">
    <cofactor evidence="1">
        <name>Zn(2+)</name>
        <dbReference type="ChEBI" id="CHEBI:29105"/>
    </cofactor>
</comment>
<dbReference type="Gene3D" id="3.40.390.10">
    <property type="entry name" value="Collagenase (Catalytic Domain)"/>
    <property type="match status" value="1"/>
</dbReference>
<dbReference type="NCBIfam" id="NF033823">
    <property type="entry name" value="archmetzin"/>
    <property type="match status" value="1"/>
</dbReference>
<dbReference type="InterPro" id="IPR012091">
    <property type="entry name" value="Pept_M54_archaemetzncn_arc/bac"/>
</dbReference>
<evidence type="ECO:0000313" key="8">
    <source>
        <dbReference type="Proteomes" id="UP000052008"/>
    </source>
</evidence>